<organism evidence="3 4">
    <name type="scientific">Coniochaeta hoffmannii</name>
    <dbReference type="NCBI Taxonomy" id="91930"/>
    <lineage>
        <taxon>Eukaryota</taxon>
        <taxon>Fungi</taxon>
        <taxon>Dikarya</taxon>
        <taxon>Ascomycota</taxon>
        <taxon>Pezizomycotina</taxon>
        <taxon>Sordariomycetes</taxon>
        <taxon>Sordariomycetidae</taxon>
        <taxon>Coniochaetales</taxon>
        <taxon>Coniochaetaceae</taxon>
        <taxon>Coniochaeta</taxon>
    </lineage>
</organism>
<keyword evidence="4" id="KW-1185">Reference proteome</keyword>
<protein>
    <recommendedName>
        <fullName evidence="2">ASX DEUBAD domain-containing protein</fullName>
    </recommendedName>
</protein>
<dbReference type="Proteomes" id="UP001174691">
    <property type="component" value="Unassembled WGS sequence"/>
</dbReference>
<feature type="region of interest" description="Disordered" evidence="1">
    <location>
        <begin position="333"/>
        <end position="417"/>
    </location>
</feature>
<dbReference type="AlphaFoldDB" id="A0AA38R761"/>
<accession>A0AA38R761</accession>
<name>A0AA38R761_9PEZI</name>
<feature type="region of interest" description="Disordered" evidence="1">
    <location>
        <begin position="1"/>
        <end position="197"/>
    </location>
</feature>
<evidence type="ECO:0000256" key="1">
    <source>
        <dbReference type="SAM" id="MobiDB-lite"/>
    </source>
</evidence>
<feature type="compositionally biased region" description="Basic residues" evidence="1">
    <location>
        <begin position="179"/>
        <end position="190"/>
    </location>
</feature>
<gene>
    <name evidence="3" type="ORF">NKR19_g10353</name>
</gene>
<feature type="domain" description="ASX DEUBAD" evidence="2">
    <location>
        <begin position="188"/>
        <end position="331"/>
    </location>
</feature>
<evidence type="ECO:0000259" key="2">
    <source>
        <dbReference type="Pfam" id="PF13919"/>
    </source>
</evidence>
<feature type="compositionally biased region" description="Polar residues" evidence="1">
    <location>
        <begin position="133"/>
        <end position="142"/>
    </location>
</feature>
<evidence type="ECO:0000313" key="4">
    <source>
        <dbReference type="Proteomes" id="UP001174691"/>
    </source>
</evidence>
<feature type="compositionally biased region" description="Basic and acidic residues" evidence="1">
    <location>
        <begin position="333"/>
        <end position="351"/>
    </location>
</feature>
<reference evidence="3" key="1">
    <citation type="submission" date="2022-07" db="EMBL/GenBank/DDBJ databases">
        <title>Fungi with potential for degradation of polypropylene.</title>
        <authorList>
            <person name="Gostincar C."/>
        </authorList>
    </citation>
    <scope>NUCLEOTIDE SEQUENCE</scope>
    <source>
        <strain evidence="3">EXF-13287</strain>
    </source>
</reference>
<dbReference type="EMBL" id="JANBVN010000336">
    <property type="protein sequence ID" value="KAJ9129481.1"/>
    <property type="molecule type" value="Genomic_DNA"/>
</dbReference>
<comment type="caution">
    <text evidence="3">The sequence shown here is derived from an EMBL/GenBank/DDBJ whole genome shotgun (WGS) entry which is preliminary data.</text>
</comment>
<feature type="region of interest" description="Disordered" evidence="1">
    <location>
        <begin position="238"/>
        <end position="276"/>
    </location>
</feature>
<evidence type="ECO:0000313" key="3">
    <source>
        <dbReference type="EMBL" id="KAJ9129481.1"/>
    </source>
</evidence>
<feature type="compositionally biased region" description="Basic and acidic residues" evidence="1">
    <location>
        <begin position="381"/>
        <end position="405"/>
    </location>
</feature>
<dbReference type="InterPro" id="IPR028020">
    <property type="entry name" value="ASX_DEUBAD_dom"/>
</dbReference>
<sequence length="417" mass="44889">MSAHHEEEEVGSSPLSSPRSSIFALENFDSTPLKRAPGPALTDDLPPFNPTFQPAAESDPKSRSSSSMSLPNVLKDKTMPGSNPDGGLVAETITAHIDTGCGQDHEEPADALTANSPQGVPAVDTPQDAPAETANNRQTTPAAENRAATPESPDPIAVAAVEDTPINGRKRKAPEPSSRTKKKVVVKKARKNDAKKWQAPSVFTDAKSPLVAAPLRAILLHPQAWDVLSPKDQAELRAMLSLDRPASLSQSPSPPGSRPQVETSPPAPPRPNLEYLRSDDSFRFDCARYTENIESGCHDLDWLAEAWTAHERRKRGDFKEYLAQKLERDWDVELPKKQESDEEVREARGSDEGASMGTSADQAQDAALEESPVASSVGETKFTDMKLEVAPVSEKEQAGEGEKAAEITAQADEAVVG</sequence>
<feature type="compositionally biased region" description="Low complexity" evidence="1">
    <location>
        <begin position="12"/>
        <end position="21"/>
    </location>
</feature>
<dbReference type="Pfam" id="PF13919">
    <property type="entry name" value="ASXH"/>
    <property type="match status" value="1"/>
</dbReference>
<proteinExistence type="predicted"/>